<evidence type="ECO:0000313" key="2">
    <source>
        <dbReference type="EMBL" id="KAJ8868946.1"/>
    </source>
</evidence>
<gene>
    <name evidence="2" type="ORF">PR048_030487</name>
</gene>
<proteinExistence type="predicted"/>
<dbReference type="Proteomes" id="UP001159363">
    <property type="component" value="Chromosome 13"/>
</dbReference>
<protein>
    <submittedName>
        <fullName evidence="2">Uncharacterized protein</fullName>
    </submittedName>
</protein>
<accession>A0ABQ9GBP8</accession>
<comment type="caution">
    <text evidence="2">The sequence shown here is derived from an EMBL/GenBank/DDBJ whole genome shotgun (WGS) entry which is preliminary data.</text>
</comment>
<organism evidence="2 3">
    <name type="scientific">Dryococelus australis</name>
    <dbReference type="NCBI Taxonomy" id="614101"/>
    <lineage>
        <taxon>Eukaryota</taxon>
        <taxon>Metazoa</taxon>
        <taxon>Ecdysozoa</taxon>
        <taxon>Arthropoda</taxon>
        <taxon>Hexapoda</taxon>
        <taxon>Insecta</taxon>
        <taxon>Pterygota</taxon>
        <taxon>Neoptera</taxon>
        <taxon>Polyneoptera</taxon>
        <taxon>Phasmatodea</taxon>
        <taxon>Verophasmatodea</taxon>
        <taxon>Anareolatae</taxon>
        <taxon>Phasmatidae</taxon>
        <taxon>Eurycanthinae</taxon>
        <taxon>Dryococelus</taxon>
    </lineage>
</organism>
<evidence type="ECO:0000313" key="3">
    <source>
        <dbReference type="Proteomes" id="UP001159363"/>
    </source>
</evidence>
<sequence>MYPTLTYAGQGKWEDFEKTRRPTAPSGTILTCEHPGAALPGIEPEMWMATFAWHYICLKGFVGRTETFRRVICGSDEHSTLLSLPNNAERKICFFPSSSGISSPRLLWCQPAAAGRVGRPVWAPTWSTHGRGNAPTHLCKGWQWLLDGGRGRRRGGSRADTGATISGHPGSPTKISPATVYRRTPSRKQLPALSLSRAAGRSCARGDGSLNFVPLHNRELLRHNGNTARLARRSDKTLGVRVSVARIAPSLLDPGAGSHELQMGNQLYSVFLCEARQVYTGFGSRIGRKAVQCWDTEIVCAQPARSIYLNFSICCKPPLVDLESGQAAGNEASIDVVLNAHAVMRHDKRSVGRAARAVGDVYLRVVVLQVGMLRYHESIDTGVEKGIERMVSIVISIPVSRENSIATPLLAGSRSPAGVMAALICRPAGPRTLASHQSEPDSIPGQVTEFSQVGIVSDDAVGRRVFSGISRLPRPFISAPLHIHFSHD</sequence>
<keyword evidence="3" id="KW-1185">Reference proteome</keyword>
<feature type="region of interest" description="Disordered" evidence="1">
    <location>
        <begin position="151"/>
        <end position="186"/>
    </location>
</feature>
<dbReference type="EMBL" id="JARBHB010000014">
    <property type="protein sequence ID" value="KAJ8868946.1"/>
    <property type="molecule type" value="Genomic_DNA"/>
</dbReference>
<evidence type="ECO:0000256" key="1">
    <source>
        <dbReference type="SAM" id="MobiDB-lite"/>
    </source>
</evidence>
<reference evidence="2 3" key="1">
    <citation type="submission" date="2023-02" db="EMBL/GenBank/DDBJ databases">
        <title>LHISI_Scaffold_Assembly.</title>
        <authorList>
            <person name="Stuart O.P."/>
            <person name="Cleave R."/>
            <person name="Magrath M.J.L."/>
            <person name="Mikheyev A.S."/>
        </authorList>
    </citation>
    <scope>NUCLEOTIDE SEQUENCE [LARGE SCALE GENOMIC DNA]</scope>
    <source>
        <strain evidence="2">Daus_M_001</strain>
        <tissue evidence="2">Leg muscle</tissue>
    </source>
</reference>
<name>A0ABQ9GBP8_9NEOP</name>